<dbReference type="Gramene" id="TraesROB_scaffold_082979_01G000300.1">
    <property type="protein sequence ID" value="TraesROB_scaffold_082979_01G000300.1"/>
    <property type="gene ID" value="TraesROB_scaffold_082979_01G000300"/>
</dbReference>
<sequence length="128" mass="13926">MESTVILNGLITSVSSSLAGVIVRVACVKKDVDTLTGRLESIMAVIGDAERHRILARSEAADHRLKKLREIAYEAETIIDLFRIEVGTSRSQLCGLTKSCSSGLHLKRNKKVLVNLGLAKAYASFISK</sequence>
<proteinExistence type="inferred from homology"/>
<dbReference type="Proteomes" id="UP000019116">
    <property type="component" value="Chromosome 5A"/>
</dbReference>
<dbReference type="Gene3D" id="1.20.5.4130">
    <property type="match status" value="1"/>
</dbReference>
<dbReference type="SMR" id="A0A3B6KI59"/>
<keyword evidence="2" id="KW-0433">Leucine-rich repeat</keyword>
<evidence type="ECO:0000313" key="7">
    <source>
        <dbReference type="EnsemblPlants" id="TraesCS5A02G181300.1"/>
    </source>
</evidence>
<evidence type="ECO:0000256" key="1">
    <source>
        <dbReference type="ARBA" id="ARBA00008894"/>
    </source>
</evidence>
<evidence type="ECO:0000313" key="8">
    <source>
        <dbReference type="Proteomes" id="UP000019116"/>
    </source>
</evidence>
<dbReference type="OrthoDB" id="767398at2759"/>
<feature type="domain" description="Disease resistance N-terminal" evidence="6">
    <location>
        <begin position="8"/>
        <end position="94"/>
    </location>
</feature>
<evidence type="ECO:0000256" key="4">
    <source>
        <dbReference type="ARBA" id="ARBA00022741"/>
    </source>
</evidence>
<dbReference type="STRING" id="4565.A0A3B6KI59"/>
<accession>A0A3B6KI59</accession>
<keyword evidence="8" id="KW-1185">Reference proteome</keyword>
<keyword evidence="5" id="KW-0611">Plant defense</keyword>
<organism evidence="7">
    <name type="scientific">Triticum aestivum</name>
    <name type="common">Wheat</name>
    <dbReference type="NCBI Taxonomy" id="4565"/>
    <lineage>
        <taxon>Eukaryota</taxon>
        <taxon>Viridiplantae</taxon>
        <taxon>Streptophyta</taxon>
        <taxon>Embryophyta</taxon>
        <taxon>Tracheophyta</taxon>
        <taxon>Spermatophyta</taxon>
        <taxon>Magnoliopsida</taxon>
        <taxon>Liliopsida</taxon>
        <taxon>Poales</taxon>
        <taxon>Poaceae</taxon>
        <taxon>BOP clade</taxon>
        <taxon>Pooideae</taxon>
        <taxon>Triticodae</taxon>
        <taxon>Triticeae</taxon>
        <taxon>Triticinae</taxon>
        <taxon>Triticum</taxon>
    </lineage>
</organism>
<evidence type="ECO:0000256" key="3">
    <source>
        <dbReference type="ARBA" id="ARBA00022737"/>
    </source>
</evidence>
<dbReference type="Gramene" id="TraesARI5A03G02700360.1">
    <property type="protein sequence ID" value="TraesARI5A03G02700360.1"/>
    <property type="gene ID" value="TraesARI5A03G02700360"/>
</dbReference>
<dbReference type="Gramene" id="TraesCS5A03G0480000.1">
    <property type="protein sequence ID" value="TraesCS5A03G0480000.1.CDS"/>
    <property type="gene ID" value="TraesCS5A03G0480000"/>
</dbReference>
<dbReference type="EnsemblPlants" id="TraesCS5A02G181300.1">
    <property type="protein sequence ID" value="TraesCS5A02G181300.1"/>
    <property type="gene ID" value="TraesCS5A02G181300"/>
</dbReference>
<keyword evidence="3" id="KW-0677">Repeat</keyword>
<dbReference type="Gramene" id="TraesWEE_scaffold_118039_01G000100.1">
    <property type="protein sequence ID" value="TraesWEE_scaffold_118039_01G000100.1"/>
    <property type="gene ID" value="TraesWEE_scaffold_118039_01G000100"/>
</dbReference>
<evidence type="ECO:0000259" key="6">
    <source>
        <dbReference type="Pfam" id="PF18052"/>
    </source>
</evidence>
<dbReference type="Pfam" id="PF18052">
    <property type="entry name" value="Rx_N"/>
    <property type="match status" value="1"/>
</dbReference>
<protein>
    <recommendedName>
        <fullName evidence="6">Disease resistance N-terminal domain-containing protein</fullName>
    </recommendedName>
</protein>
<evidence type="ECO:0000256" key="5">
    <source>
        <dbReference type="ARBA" id="ARBA00022821"/>
    </source>
</evidence>
<dbReference type="Gramene" id="TraesRN5A0100492900.1">
    <property type="protein sequence ID" value="TraesRN5A0100492900.1"/>
    <property type="gene ID" value="TraesRN5A0100492900"/>
</dbReference>
<name>A0A3B6KI59_WHEAT</name>
<dbReference type="AlphaFoldDB" id="A0A3B6KI59"/>
<dbReference type="InterPro" id="IPR041118">
    <property type="entry name" value="Rx_N"/>
</dbReference>
<dbReference type="GO" id="GO:0000166">
    <property type="term" value="F:nucleotide binding"/>
    <property type="evidence" value="ECO:0007669"/>
    <property type="project" value="UniProtKB-KW"/>
</dbReference>
<reference evidence="7" key="2">
    <citation type="submission" date="2018-10" db="UniProtKB">
        <authorList>
            <consortium name="EnsemblPlants"/>
        </authorList>
    </citation>
    <scope>IDENTIFICATION</scope>
</reference>
<dbReference type="GO" id="GO:0006952">
    <property type="term" value="P:defense response"/>
    <property type="evidence" value="ECO:0007669"/>
    <property type="project" value="UniProtKB-KW"/>
</dbReference>
<reference evidence="7" key="1">
    <citation type="submission" date="2018-08" db="EMBL/GenBank/DDBJ databases">
        <authorList>
            <person name="Rossello M."/>
        </authorList>
    </citation>
    <scope>NUCLEOTIDE SEQUENCE [LARGE SCALE GENOMIC DNA]</scope>
    <source>
        <strain evidence="7">cv. Chinese Spring</strain>
    </source>
</reference>
<dbReference type="Gramene" id="TraesCS5A02G181300.1">
    <property type="protein sequence ID" value="TraesCS5A02G181300.1"/>
    <property type="gene ID" value="TraesCS5A02G181300"/>
</dbReference>
<dbReference type="Gramene" id="TraesCAD_scaffold_047935_01G000100.1">
    <property type="protein sequence ID" value="TraesCAD_scaffold_047935_01G000100.1"/>
    <property type="gene ID" value="TraesCAD_scaffold_047935_01G000100"/>
</dbReference>
<dbReference type="Gramene" id="TraesSYM5A03G02687650.1">
    <property type="protein sequence ID" value="TraesSYM5A03G02687650.1"/>
    <property type="gene ID" value="TraesSYM5A03G02687650"/>
</dbReference>
<dbReference type="Gramene" id="TraesCLE_scaffold_050745_01G000300.1">
    <property type="protein sequence ID" value="TraesCLE_scaffold_050745_01G000300.1"/>
    <property type="gene ID" value="TraesCLE_scaffold_050745_01G000300"/>
</dbReference>
<evidence type="ECO:0000256" key="2">
    <source>
        <dbReference type="ARBA" id="ARBA00022614"/>
    </source>
</evidence>
<keyword evidence="4" id="KW-0547">Nucleotide-binding</keyword>
<comment type="similarity">
    <text evidence="1">Belongs to the disease resistance NB-LRR family.</text>
</comment>